<accession>A0ABT9ZLH0</accession>
<proteinExistence type="predicted"/>
<name>A0ABT9ZLH0_9BACI</name>
<organism evidence="1 2">
    <name type="scientific">Metabacillus malikii</name>
    <dbReference type="NCBI Taxonomy" id="1504265"/>
    <lineage>
        <taxon>Bacteria</taxon>
        <taxon>Bacillati</taxon>
        <taxon>Bacillota</taxon>
        <taxon>Bacilli</taxon>
        <taxon>Bacillales</taxon>
        <taxon>Bacillaceae</taxon>
        <taxon>Metabacillus</taxon>
    </lineage>
</organism>
<evidence type="ECO:0000313" key="2">
    <source>
        <dbReference type="Proteomes" id="UP001234495"/>
    </source>
</evidence>
<dbReference type="Proteomes" id="UP001234495">
    <property type="component" value="Unassembled WGS sequence"/>
</dbReference>
<keyword evidence="2" id="KW-1185">Reference proteome</keyword>
<dbReference type="RefSeq" id="WP_307344370.1">
    <property type="nucleotide sequence ID" value="NZ_JAUSUD010000020.1"/>
</dbReference>
<sequence length="59" mass="7002">MSNDRLFDEVGRLFSKVDRKVSKVEKFSLKVDRQIFTIKSSDFRVTTIKIPTLFYNPLF</sequence>
<evidence type="ECO:0000313" key="1">
    <source>
        <dbReference type="EMBL" id="MDQ0232368.1"/>
    </source>
</evidence>
<comment type="caution">
    <text evidence="1">The sequence shown here is derived from an EMBL/GenBank/DDBJ whole genome shotgun (WGS) entry which is preliminary data.</text>
</comment>
<gene>
    <name evidence="1" type="ORF">J2S19_003678</name>
</gene>
<reference evidence="1 2" key="1">
    <citation type="submission" date="2023-07" db="EMBL/GenBank/DDBJ databases">
        <title>Genomic Encyclopedia of Type Strains, Phase IV (KMG-IV): sequencing the most valuable type-strain genomes for metagenomic binning, comparative biology and taxonomic classification.</title>
        <authorList>
            <person name="Goeker M."/>
        </authorList>
    </citation>
    <scope>NUCLEOTIDE SEQUENCE [LARGE SCALE GENOMIC DNA]</scope>
    <source>
        <strain evidence="1 2">DSM 29005</strain>
    </source>
</reference>
<protein>
    <submittedName>
        <fullName evidence="1">Uncharacterized protein</fullName>
    </submittedName>
</protein>
<dbReference type="EMBL" id="JAUSUD010000020">
    <property type="protein sequence ID" value="MDQ0232368.1"/>
    <property type="molecule type" value="Genomic_DNA"/>
</dbReference>